<dbReference type="PANTHER" id="PTHR15415:SF7">
    <property type="entry name" value="MICOS COMPLEX SUBUNIT MIC60"/>
    <property type="match status" value="1"/>
</dbReference>
<dbReference type="EMBL" id="UZAE01004210">
    <property type="protein sequence ID" value="VDO01058.1"/>
    <property type="molecule type" value="Genomic_DNA"/>
</dbReference>
<evidence type="ECO:0000256" key="2">
    <source>
        <dbReference type="ARBA" id="ARBA00022692"/>
    </source>
</evidence>
<comment type="subunit">
    <text evidence="7">Component of the mitochondrial contact site and cristae organizing system (MICOS) complex.</text>
</comment>
<dbReference type="STRING" id="102285.A0A0R3TDR1"/>
<comment type="subcellular location">
    <subcellularLocation>
        <location evidence="7">Mitochondrion inner membrane</location>
        <topology evidence="7">Single-pass membrane protein</topology>
    </subcellularLocation>
</comment>
<organism evidence="10">
    <name type="scientific">Rodentolepis nana</name>
    <name type="common">Dwarf tapeworm</name>
    <name type="synonym">Hymenolepis nana</name>
    <dbReference type="NCBI Taxonomy" id="102285"/>
    <lineage>
        <taxon>Eukaryota</taxon>
        <taxon>Metazoa</taxon>
        <taxon>Spiralia</taxon>
        <taxon>Lophotrochozoa</taxon>
        <taxon>Platyhelminthes</taxon>
        <taxon>Cestoda</taxon>
        <taxon>Eucestoda</taxon>
        <taxon>Cyclophyllidea</taxon>
        <taxon>Hymenolepididae</taxon>
        <taxon>Rodentolepis</taxon>
    </lineage>
</organism>
<keyword evidence="2 7" id="KW-0812">Transmembrane</keyword>
<dbReference type="PANTHER" id="PTHR15415">
    <property type="entry name" value="MITOFILIN"/>
    <property type="match status" value="1"/>
</dbReference>
<dbReference type="Proteomes" id="UP000278807">
    <property type="component" value="Unassembled WGS sequence"/>
</dbReference>
<name>A0A0R3TDR1_RODNA</name>
<keyword evidence="4" id="KW-1133">Transmembrane helix</keyword>
<dbReference type="Pfam" id="PF09731">
    <property type="entry name" value="Mitofilin"/>
    <property type="match status" value="2"/>
</dbReference>
<evidence type="ECO:0000256" key="6">
    <source>
        <dbReference type="ARBA" id="ARBA00023136"/>
    </source>
</evidence>
<protein>
    <recommendedName>
        <fullName evidence="7">MICOS complex subunit MIC60</fullName>
    </recommendedName>
    <alternativeName>
        <fullName evidence="7">Mitofilin</fullName>
    </alternativeName>
</protein>
<evidence type="ECO:0000256" key="4">
    <source>
        <dbReference type="ARBA" id="ARBA00022989"/>
    </source>
</evidence>
<evidence type="ECO:0000256" key="1">
    <source>
        <dbReference type="ARBA" id="ARBA00010877"/>
    </source>
</evidence>
<gene>
    <name evidence="8" type="ORF">HNAJ_LOCUS5198</name>
</gene>
<comment type="similarity">
    <text evidence="1 7">Belongs to the MICOS complex subunit Mic60 family.</text>
</comment>
<comment type="function">
    <text evidence="7">Component of the MICOS complex, a large protein complex of the mitochondrial inner membrane that plays crucial roles in the maintenance of crista junctions, inner membrane architecture, and formation of contact sites to the outer membrane.</text>
</comment>
<evidence type="ECO:0000313" key="10">
    <source>
        <dbReference type="WBParaSite" id="HNAJ_0000520001-mRNA-1"/>
    </source>
</evidence>
<evidence type="ECO:0000313" key="8">
    <source>
        <dbReference type="EMBL" id="VDO01058.1"/>
    </source>
</evidence>
<reference evidence="8 9" key="2">
    <citation type="submission" date="2018-11" db="EMBL/GenBank/DDBJ databases">
        <authorList>
            <consortium name="Pathogen Informatics"/>
        </authorList>
    </citation>
    <scope>NUCLEOTIDE SEQUENCE [LARGE SCALE GENOMIC DNA]</scope>
</reference>
<dbReference type="AlphaFoldDB" id="A0A0R3TDR1"/>
<keyword evidence="6" id="KW-0472">Membrane</keyword>
<keyword evidence="3 7" id="KW-0999">Mitochondrion inner membrane</keyword>
<evidence type="ECO:0000256" key="3">
    <source>
        <dbReference type="ARBA" id="ARBA00022792"/>
    </source>
</evidence>
<dbReference type="WBParaSite" id="HNAJ_0000520001-mRNA-1">
    <property type="protein sequence ID" value="HNAJ_0000520001-mRNA-1"/>
    <property type="gene ID" value="HNAJ_0000520001"/>
</dbReference>
<proteinExistence type="inferred from homology"/>
<dbReference type="OrthoDB" id="10261039at2759"/>
<keyword evidence="9" id="KW-1185">Reference proteome</keyword>
<evidence type="ECO:0000313" key="9">
    <source>
        <dbReference type="Proteomes" id="UP000278807"/>
    </source>
</evidence>
<keyword evidence="5 7" id="KW-0496">Mitochondrion</keyword>
<dbReference type="GO" id="GO:0061617">
    <property type="term" value="C:MICOS complex"/>
    <property type="evidence" value="ECO:0007669"/>
    <property type="project" value="TreeGrafter"/>
</dbReference>
<accession>A0A0R3TDR1</accession>
<reference evidence="10" key="1">
    <citation type="submission" date="2017-02" db="UniProtKB">
        <authorList>
            <consortium name="WormBaseParasite"/>
        </authorList>
    </citation>
    <scope>IDENTIFICATION</scope>
</reference>
<evidence type="ECO:0000256" key="7">
    <source>
        <dbReference type="RuleBase" id="RU363000"/>
    </source>
</evidence>
<dbReference type="GO" id="GO:0042407">
    <property type="term" value="P:cristae formation"/>
    <property type="evidence" value="ECO:0007669"/>
    <property type="project" value="TreeGrafter"/>
</dbReference>
<dbReference type="InterPro" id="IPR019133">
    <property type="entry name" value="MIC60"/>
</dbReference>
<sequence length="349" mass="39133">MVTQFSTDRTAPHSSSFHLFPLPSEEKQAKANTEHELSAALARHGHHLAQMLRLKQDELESQFDLRMREALEEQKVAIEGEIYRWIRRMEAIEHVVDCRADIDRVAKETQALWLAVESLAFALEMPFSKIGATSSLQRQSGEFKPFYVSEPLGSYVETVKETAGPNHEFAAVVVDSLPEEVLTKGVYTRQGLLHRFNKVYKTACNVALVGETGGSLWSYAISWLQARLLFDSLGRRRMLSRLPGVGTTLLTPESEWPEDESKMPDAFCLLTSARAALMPETDTAVNVDPTNSADIEFAVQLLSQLRGQPASVAADWIRDARRFLEVHQAVQALLSYATAQNVSVFEERL</sequence>
<evidence type="ECO:0000256" key="5">
    <source>
        <dbReference type="ARBA" id="ARBA00023128"/>
    </source>
</evidence>